<keyword evidence="5" id="KW-1185">Reference proteome</keyword>
<keyword evidence="2" id="KW-0732">Signal</keyword>
<dbReference type="InterPro" id="IPR000215">
    <property type="entry name" value="Serpin_fam"/>
</dbReference>
<evidence type="ECO:0000259" key="3">
    <source>
        <dbReference type="SMART" id="SM00093"/>
    </source>
</evidence>
<dbReference type="HOGENOM" id="CLU_023330_0_2_11"/>
<dbReference type="Gene3D" id="2.30.39.10">
    <property type="entry name" value="Alpha-1-antitrypsin, domain 1"/>
    <property type="match status" value="1"/>
</dbReference>
<evidence type="ECO:0000313" key="5">
    <source>
        <dbReference type="Proteomes" id="UP000000333"/>
    </source>
</evidence>
<dbReference type="InterPro" id="IPR036186">
    <property type="entry name" value="Serpin_sf"/>
</dbReference>
<organism evidence="4 5">
    <name type="scientific">Olsenella uli (strain ATCC 49627 / DSM 7084 / CCUG 31166 / CIP 109912 / JCM 12494 / LMG 11480 / NCIMB 702895 / VPI D76D-27C)</name>
    <name type="common">Lactobacillus uli</name>
    <dbReference type="NCBI Taxonomy" id="633147"/>
    <lineage>
        <taxon>Bacteria</taxon>
        <taxon>Bacillati</taxon>
        <taxon>Actinomycetota</taxon>
        <taxon>Coriobacteriia</taxon>
        <taxon>Coriobacteriales</taxon>
        <taxon>Atopobiaceae</taxon>
        <taxon>Olsenella</taxon>
    </lineage>
</organism>
<dbReference type="GO" id="GO:0004867">
    <property type="term" value="F:serine-type endopeptidase inhibitor activity"/>
    <property type="evidence" value="ECO:0007669"/>
    <property type="project" value="InterPro"/>
</dbReference>
<protein>
    <submittedName>
        <fullName evidence="4">Proteinase inhibitor I4 serpin</fullName>
    </submittedName>
</protein>
<comment type="similarity">
    <text evidence="1">Belongs to the serpin family.</text>
</comment>
<sequence>MERPIERRTALALLGLPLALSLGSSLAGCGVGGNPDDVPPLLAASDLTAGVGDSASVRGAQAPIGDTLTDQAATLAAYDFAARLLQGCYKAEPGGNVLVSPLSALFALALAENGAAGETLSQMEAATGMGVRDLTSYLEAYARRIGGEPLYDTQGTGEALALRSANSVWLRDSGGLSVTDDYLATCKDDLFAQAFSAPFDETTRRDINSWVSSKTDGMIEGMVDEISDEARLFLINALAFDGAWSDPYKDDDVRDDTFTAVDGTGQDVRMMRSHESHYLENGFAEGFMRPYENHDFAFVALLPKGGVGIGDLVGSLDGGSLHELVTGAVPDVEVSAGLPKFTASHRTLLDEQLHSMGMLDAFEPSLADFSPLGSVPDGNLAVGSVIQKTFVDVNEQGTRAAAATSVEMETTAARPSDPEVREVVLNRPFVYLIIDYQSATPLFAGVVTSMA</sequence>
<reference evidence="4 5" key="1">
    <citation type="journal article" date="2010" name="Stand. Genomic Sci.">
        <title>Complete genome sequence of Olsenella uli type strain (VPI D76D-27C).</title>
        <authorList>
            <person name="Goker M."/>
            <person name="Held B."/>
            <person name="Lucas S."/>
            <person name="Nolan M."/>
            <person name="Yasawong M."/>
            <person name="Glavina Del Rio T."/>
            <person name="Tice H."/>
            <person name="Cheng J.F."/>
            <person name="Bruce D."/>
            <person name="Detter J.C."/>
            <person name="Tapia R."/>
            <person name="Han C."/>
            <person name="Goodwin L."/>
            <person name="Pitluck S."/>
            <person name="Liolios K."/>
            <person name="Ivanova N."/>
            <person name="Mavromatis K."/>
            <person name="Mikhailova N."/>
            <person name="Pati A."/>
            <person name="Chen A."/>
            <person name="Palaniappan K."/>
            <person name="Land M."/>
            <person name="Hauser L."/>
            <person name="Chang Y.J."/>
            <person name="Jeffries C.D."/>
            <person name="Rohde M."/>
            <person name="Sikorski J."/>
            <person name="Pukall R."/>
            <person name="Woyke T."/>
            <person name="Bristow J."/>
            <person name="Eisen J.A."/>
            <person name="Markowitz V."/>
            <person name="Hugenholtz P."/>
            <person name="Kyrpides N.C."/>
            <person name="Klenk H.P."/>
            <person name="Lapidus A."/>
        </authorList>
    </citation>
    <scope>NUCLEOTIDE SEQUENCE [LARGE SCALE GENOMIC DNA]</scope>
    <source>
        <strain evidence="5">ATCC 49627 / DSM 7084 / CIP 109912 / JCM 12494 / NCIMB 702895 / VPI D76D-27C</strain>
    </source>
</reference>
<evidence type="ECO:0000256" key="1">
    <source>
        <dbReference type="RuleBase" id="RU000411"/>
    </source>
</evidence>
<dbReference type="PANTHER" id="PTHR11461:SF211">
    <property type="entry name" value="GH10112P-RELATED"/>
    <property type="match status" value="1"/>
</dbReference>
<dbReference type="KEGG" id="ols:Olsu_1560"/>
<dbReference type="Pfam" id="PF00079">
    <property type="entry name" value="Serpin"/>
    <property type="match status" value="1"/>
</dbReference>
<dbReference type="SUPFAM" id="SSF56574">
    <property type="entry name" value="Serpins"/>
    <property type="match status" value="1"/>
</dbReference>
<feature type="signal peptide" evidence="2">
    <location>
        <begin position="1"/>
        <end position="27"/>
    </location>
</feature>
<dbReference type="PATRIC" id="fig|633147.7.peg.1258"/>
<dbReference type="Proteomes" id="UP000000333">
    <property type="component" value="Chromosome"/>
</dbReference>
<dbReference type="AlphaFoldDB" id="E1QX06"/>
<dbReference type="PROSITE" id="PS51257">
    <property type="entry name" value="PROKAR_LIPOPROTEIN"/>
    <property type="match status" value="1"/>
</dbReference>
<dbReference type="InterPro" id="IPR023796">
    <property type="entry name" value="Serpin_dom"/>
</dbReference>
<dbReference type="Gene3D" id="3.30.497.10">
    <property type="entry name" value="Antithrombin, subunit I, domain 2"/>
    <property type="match status" value="1"/>
</dbReference>
<dbReference type="InterPro" id="IPR042185">
    <property type="entry name" value="Serpin_sf_2"/>
</dbReference>
<dbReference type="InterPro" id="IPR023795">
    <property type="entry name" value="Serpin_CS"/>
</dbReference>
<dbReference type="InterPro" id="IPR042178">
    <property type="entry name" value="Serpin_sf_1"/>
</dbReference>
<name>E1QX06_OLSUV</name>
<proteinExistence type="inferred from homology"/>
<gene>
    <name evidence="4" type="ordered locus">Olsu_1560</name>
</gene>
<evidence type="ECO:0000313" key="4">
    <source>
        <dbReference type="EMBL" id="ADK68659.1"/>
    </source>
</evidence>
<dbReference type="GO" id="GO:0005615">
    <property type="term" value="C:extracellular space"/>
    <property type="evidence" value="ECO:0007669"/>
    <property type="project" value="InterPro"/>
</dbReference>
<dbReference type="GeneID" id="78512945"/>
<dbReference type="STRING" id="633147.Olsu_1560"/>
<dbReference type="EMBL" id="CP002106">
    <property type="protein sequence ID" value="ADK68659.1"/>
    <property type="molecule type" value="Genomic_DNA"/>
</dbReference>
<evidence type="ECO:0000256" key="2">
    <source>
        <dbReference type="SAM" id="SignalP"/>
    </source>
</evidence>
<feature type="domain" description="Serpin" evidence="3">
    <location>
        <begin position="82"/>
        <end position="450"/>
    </location>
</feature>
<feature type="chain" id="PRO_5038739260" evidence="2">
    <location>
        <begin position="28"/>
        <end position="451"/>
    </location>
</feature>
<dbReference type="PANTHER" id="PTHR11461">
    <property type="entry name" value="SERINE PROTEASE INHIBITOR, SERPIN"/>
    <property type="match status" value="1"/>
</dbReference>
<accession>E1QX06</accession>
<dbReference type="RefSeq" id="WP_013252411.1">
    <property type="nucleotide sequence ID" value="NC_014363.1"/>
</dbReference>
<dbReference type="eggNOG" id="COG4826">
    <property type="taxonomic scope" value="Bacteria"/>
</dbReference>
<dbReference type="PROSITE" id="PS00284">
    <property type="entry name" value="SERPIN"/>
    <property type="match status" value="1"/>
</dbReference>
<dbReference type="CDD" id="cd19589">
    <property type="entry name" value="serpin_tengpin-like"/>
    <property type="match status" value="1"/>
</dbReference>
<dbReference type="SMART" id="SM00093">
    <property type="entry name" value="SERPIN"/>
    <property type="match status" value="1"/>
</dbReference>
<dbReference type="OrthoDB" id="9764871at2"/>